<dbReference type="GO" id="GO:0006893">
    <property type="term" value="P:Golgi to plasma membrane transport"/>
    <property type="evidence" value="ECO:0007669"/>
    <property type="project" value="TreeGrafter"/>
</dbReference>
<organism evidence="4">
    <name type="scientific">Rhizophora mucronata</name>
    <name type="common">Asiatic mangrove</name>
    <dbReference type="NCBI Taxonomy" id="61149"/>
    <lineage>
        <taxon>Eukaryota</taxon>
        <taxon>Viridiplantae</taxon>
        <taxon>Streptophyta</taxon>
        <taxon>Embryophyta</taxon>
        <taxon>Tracheophyta</taxon>
        <taxon>Spermatophyta</taxon>
        <taxon>Magnoliopsida</taxon>
        <taxon>eudicotyledons</taxon>
        <taxon>Gunneridae</taxon>
        <taxon>Pentapetalae</taxon>
        <taxon>rosids</taxon>
        <taxon>fabids</taxon>
        <taxon>Malpighiales</taxon>
        <taxon>Rhizophoraceae</taxon>
        <taxon>Rhizophora</taxon>
    </lineage>
</organism>
<accession>A0A2P2MS68</accession>
<dbReference type="GO" id="GO:0006887">
    <property type="term" value="P:exocytosis"/>
    <property type="evidence" value="ECO:0007669"/>
    <property type="project" value="InterPro"/>
</dbReference>
<evidence type="ECO:0000256" key="2">
    <source>
        <dbReference type="SAM" id="SignalP"/>
    </source>
</evidence>
<dbReference type="EMBL" id="GGEC01052600">
    <property type="protein sequence ID" value="MBX33084.1"/>
    <property type="molecule type" value="Transcribed_RNA"/>
</dbReference>
<dbReference type="GO" id="GO:0005546">
    <property type="term" value="F:phosphatidylinositol-4,5-bisphosphate binding"/>
    <property type="evidence" value="ECO:0007669"/>
    <property type="project" value="TreeGrafter"/>
</dbReference>
<sequence>MLILNTTAYCHSFLLPGYFWVFQVLQGIEAATNCVDDMDEWLGIFNIKLRHMREDIQSIETRNNKLEMQSVNNRALIEELDKLLERLRVPSEVWILPLS</sequence>
<feature type="signal peptide" evidence="2">
    <location>
        <begin position="1"/>
        <end position="30"/>
    </location>
</feature>
<evidence type="ECO:0000313" key="4">
    <source>
        <dbReference type="EMBL" id="MBX33084.1"/>
    </source>
</evidence>
<dbReference type="GO" id="GO:0000145">
    <property type="term" value="C:exocyst"/>
    <property type="evidence" value="ECO:0007669"/>
    <property type="project" value="InterPro"/>
</dbReference>
<dbReference type="AlphaFoldDB" id="A0A2P2MS68"/>
<protein>
    <submittedName>
        <fullName evidence="4">Exocyst complex component SEC3A</fullName>
    </submittedName>
</protein>
<reference evidence="4" key="1">
    <citation type="submission" date="2018-02" db="EMBL/GenBank/DDBJ databases">
        <title>Rhizophora mucronata_Transcriptome.</title>
        <authorList>
            <person name="Meera S.P."/>
            <person name="Sreeshan A."/>
            <person name="Augustine A."/>
        </authorList>
    </citation>
    <scope>NUCLEOTIDE SEQUENCE</scope>
    <source>
        <tissue evidence="4">Leaf</tissue>
    </source>
</reference>
<dbReference type="PANTHER" id="PTHR16092:SF14">
    <property type="entry name" value="EXOCYST COMPLEX COMPONENT 1 ISOFORM X1"/>
    <property type="match status" value="1"/>
</dbReference>
<dbReference type="PANTHER" id="PTHR16092">
    <property type="entry name" value="SEC3/SYNTAXIN-RELATED"/>
    <property type="match status" value="1"/>
</dbReference>
<dbReference type="GO" id="GO:0005886">
    <property type="term" value="C:plasma membrane"/>
    <property type="evidence" value="ECO:0007669"/>
    <property type="project" value="TreeGrafter"/>
</dbReference>
<dbReference type="Pfam" id="PF09763">
    <property type="entry name" value="Sec3_CC"/>
    <property type="match status" value="1"/>
</dbReference>
<keyword evidence="2" id="KW-0732">Signal</keyword>
<feature type="chain" id="PRO_5015176047" evidence="2">
    <location>
        <begin position="31"/>
        <end position="99"/>
    </location>
</feature>
<name>A0A2P2MS68_RHIMU</name>
<feature type="coiled-coil region" evidence="1">
    <location>
        <begin position="49"/>
        <end position="86"/>
    </location>
</feature>
<keyword evidence="1" id="KW-0175">Coiled coil</keyword>
<evidence type="ECO:0000256" key="1">
    <source>
        <dbReference type="SAM" id="Coils"/>
    </source>
</evidence>
<feature type="domain" description="Exocyst complex component Sec3 coiled-coil" evidence="3">
    <location>
        <begin position="23"/>
        <end position="92"/>
    </location>
</feature>
<evidence type="ECO:0000259" key="3">
    <source>
        <dbReference type="Pfam" id="PF09763"/>
    </source>
</evidence>
<proteinExistence type="predicted"/>
<dbReference type="InterPro" id="IPR019160">
    <property type="entry name" value="Sec3_CC"/>
</dbReference>